<protein>
    <recommendedName>
        <fullName evidence="3">Lipoprotein</fullName>
    </recommendedName>
</protein>
<proteinExistence type="predicted"/>
<evidence type="ECO:0000313" key="1">
    <source>
        <dbReference type="EMBL" id="QBC45565.1"/>
    </source>
</evidence>
<reference evidence="1 2" key="1">
    <citation type="submission" date="2018-01" db="EMBL/GenBank/DDBJ databases">
        <title>Genome sequence of Iodobacter sp. strain PCH194 isolated from Indian Trans-Himalaya.</title>
        <authorList>
            <person name="Kumar V."/>
            <person name="Thakur V."/>
            <person name="Kumar S."/>
            <person name="Singh D."/>
        </authorList>
    </citation>
    <scope>NUCLEOTIDE SEQUENCE [LARGE SCALE GENOMIC DNA]</scope>
    <source>
        <strain evidence="1 2">PCH194</strain>
    </source>
</reference>
<accession>A0A7G3GFJ9</accession>
<dbReference type="KEGG" id="ifl:C1H71_19910"/>
<sequence length="382" mass="42236">MMHQLKTSSRLIGLGLCIALAGCSSDQLMLQKKVDYRSGSDNIGKNTLELPPELTTPASNSHFNVQANTVLGSTTPAPSATTATPATILGDSSRAKIVQAGNQRWLVVKGDPEKLWPEIHEFWLDNGFLLSLDNPAIGIMETDWLENRAKLPKDLVTRMLSKISDRILSTGELDRYRTRVERGSEPGTTEIYISHRGMIEVYSKDGSSDAKITKNSDDVKTIWTPRKPEPEMEVEMLSLLLQRFGLDQATAQAVVAKPYQAPASASLIDNGKALSIADNFDRAWRRVGLALDRSGYVVYDRDRSKGVYMIRRADADIGGEDNSSIFSKLAFWKKDAAPEQKQAHEYEVHLTEGLNQTKLTVTSKIKGDDNSKIISALLSELK</sequence>
<dbReference type="Pfam" id="PF06804">
    <property type="entry name" value="Lipoprotein_18"/>
    <property type="match status" value="1"/>
</dbReference>
<organism evidence="1 2">
    <name type="scientific">Iodobacter fluviatilis</name>
    <dbReference type="NCBI Taxonomy" id="537"/>
    <lineage>
        <taxon>Bacteria</taxon>
        <taxon>Pseudomonadati</taxon>
        <taxon>Pseudomonadota</taxon>
        <taxon>Betaproteobacteria</taxon>
        <taxon>Neisseriales</taxon>
        <taxon>Chitinibacteraceae</taxon>
        <taxon>Iodobacter</taxon>
    </lineage>
</organism>
<dbReference type="PROSITE" id="PS51257">
    <property type="entry name" value="PROKAR_LIPOPROTEIN"/>
    <property type="match status" value="1"/>
</dbReference>
<dbReference type="EMBL" id="CP025781">
    <property type="protein sequence ID" value="QBC45565.1"/>
    <property type="molecule type" value="Genomic_DNA"/>
</dbReference>
<dbReference type="Gene3D" id="3.30.310.170">
    <property type="entry name" value="Outer membrane protein assembly factor BamC"/>
    <property type="match status" value="1"/>
</dbReference>
<evidence type="ECO:0000313" key="2">
    <source>
        <dbReference type="Proteomes" id="UP000515917"/>
    </source>
</evidence>
<dbReference type="AlphaFoldDB" id="A0A7G3GFJ9"/>
<name>A0A7G3GFJ9_9NEIS</name>
<dbReference type="InterPro" id="IPR010653">
    <property type="entry name" value="NlpB/DapX"/>
</dbReference>
<dbReference type="RefSeq" id="WP_130108069.1">
    <property type="nucleotide sequence ID" value="NZ_CP025781.1"/>
</dbReference>
<evidence type="ECO:0008006" key="3">
    <source>
        <dbReference type="Google" id="ProtNLM"/>
    </source>
</evidence>
<dbReference type="InterPro" id="IPR042268">
    <property type="entry name" value="BamC_C"/>
</dbReference>
<gene>
    <name evidence="1" type="ORF">C1H71_19910</name>
</gene>
<dbReference type="Proteomes" id="UP000515917">
    <property type="component" value="Chromosome"/>
</dbReference>
<keyword evidence="2" id="KW-1185">Reference proteome</keyword>